<name>A0A227J6A4_VIBPH</name>
<comment type="caution">
    <text evidence="1">The sequence shown here is derived from an EMBL/GenBank/DDBJ whole genome shotgun (WGS) entry which is preliminary data.</text>
</comment>
<gene>
    <name evidence="1" type="ORF">CA163_22305</name>
</gene>
<proteinExistence type="predicted"/>
<sequence length="58" mass="6633">MLDDPNSSNILVQLPQDLLLELGLTTQGGRYELYIQGKPEALRWKSLDQIYQELSAQQ</sequence>
<dbReference type="AlphaFoldDB" id="A0A227J6A4"/>
<reference evidence="1 2" key="1">
    <citation type="journal article" date="2017" name="Appl. Environ. Microbiol.">
        <title>Parallel evolution of two clades of a major Atlantic endemic Vibrio parahaemolyticus pathogen lineage by independent acquisition of related pathogenicity islands.</title>
        <authorList>
            <person name="Xu F."/>
            <person name="Gonzalez-Escalona N."/>
            <person name="Drees K.P."/>
            <person name="Sebra R.P."/>
            <person name="Cooper V.S."/>
            <person name="Jones S.H."/>
            <person name="Whistler C.A."/>
        </authorList>
    </citation>
    <scope>NUCLEOTIDE SEQUENCE [LARGE SCALE GENOMIC DNA]</scope>
    <source>
        <strain evidence="1 2">MAVP-3</strain>
    </source>
</reference>
<evidence type="ECO:0000313" key="1">
    <source>
        <dbReference type="EMBL" id="OXE30639.1"/>
    </source>
</evidence>
<feature type="non-terminal residue" evidence="1">
    <location>
        <position position="1"/>
    </location>
</feature>
<dbReference type="EMBL" id="NIXT01002018">
    <property type="protein sequence ID" value="OXE30639.1"/>
    <property type="molecule type" value="Genomic_DNA"/>
</dbReference>
<accession>A0A227J6A4</accession>
<organism evidence="1 2">
    <name type="scientific">Vibrio parahaemolyticus</name>
    <dbReference type="NCBI Taxonomy" id="670"/>
    <lineage>
        <taxon>Bacteria</taxon>
        <taxon>Pseudomonadati</taxon>
        <taxon>Pseudomonadota</taxon>
        <taxon>Gammaproteobacteria</taxon>
        <taxon>Vibrionales</taxon>
        <taxon>Vibrionaceae</taxon>
        <taxon>Vibrio</taxon>
    </lineage>
</organism>
<evidence type="ECO:0000313" key="2">
    <source>
        <dbReference type="Proteomes" id="UP000214596"/>
    </source>
</evidence>
<protein>
    <submittedName>
        <fullName evidence="1">Uncharacterized protein</fullName>
    </submittedName>
</protein>
<dbReference type="Proteomes" id="UP000214596">
    <property type="component" value="Unassembled WGS sequence"/>
</dbReference>